<dbReference type="InterPro" id="IPR020603">
    <property type="entry name" value="MraZ_dom"/>
</dbReference>
<dbReference type="NCBIfam" id="TIGR00242">
    <property type="entry name" value="division/cell wall cluster transcriptional repressor MraZ"/>
    <property type="match status" value="1"/>
</dbReference>
<evidence type="ECO:0000256" key="5">
    <source>
        <dbReference type="ARBA" id="ARBA00023125"/>
    </source>
</evidence>
<evidence type="ECO:0000256" key="7">
    <source>
        <dbReference type="HAMAP-Rule" id="MF_01008"/>
    </source>
</evidence>
<keyword evidence="4 7" id="KW-0805">Transcription regulation</keyword>
<keyword evidence="2 7" id="KW-0963">Cytoplasm</keyword>
<protein>
    <recommendedName>
        <fullName evidence="1 7">Transcriptional regulator MraZ</fullName>
    </recommendedName>
</protein>
<evidence type="ECO:0000256" key="4">
    <source>
        <dbReference type="ARBA" id="ARBA00023015"/>
    </source>
</evidence>
<dbReference type="GO" id="GO:0009295">
    <property type="term" value="C:nucleoid"/>
    <property type="evidence" value="ECO:0007669"/>
    <property type="project" value="UniProtKB-SubCell"/>
</dbReference>
<dbReference type="Pfam" id="PF02381">
    <property type="entry name" value="MraZ"/>
    <property type="match status" value="2"/>
</dbReference>
<evidence type="ECO:0000256" key="6">
    <source>
        <dbReference type="ARBA" id="ARBA00023163"/>
    </source>
</evidence>
<dbReference type="InterPro" id="IPR035642">
    <property type="entry name" value="MraZ_N"/>
</dbReference>
<reference evidence="9 10" key="1">
    <citation type="submission" date="2009-09" db="EMBL/GenBank/DDBJ databases">
        <authorList>
            <person name="Qin X."/>
            <person name="Bachman B."/>
            <person name="Battles P."/>
            <person name="Bell A."/>
            <person name="Bess C."/>
            <person name="Bickham C."/>
            <person name="Chaboub L."/>
            <person name="Chen D."/>
            <person name="Coyle M."/>
            <person name="Deiros D.R."/>
            <person name="Dinh H."/>
            <person name="Forbes L."/>
            <person name="Fowler G."/>
            <person name="Francisco L."/>
            <person name="Fu Q."/>
            <person name="Gubbala S."/>
            <person name="Hale W."/>
            <person name="Han Y."/>
            <person name="Hemphill L."/>
            <person name="Highlander S.K."/>
            <person name="Hirani K."/>
            <person name="Hogues M."/>
            <person name="Jackson L."/>
            <person name="Jakkamsetti A."/>
            <person name="Javaid M."/>
            <person name="Jiang H."/>
            <person name="Korchina V."/>
            <person name="Kovar C."/>
            <person name="Lara F."/>
            <person name="Lee S."/>
            <person name="Mata R."/>
            <person name="Mathew T."/>
            <person name="Moen C."/>
            <person name="Morales K."/>
            <person name="Munidasa M."/>
            <person name="Nazareth L."/>
            <person name="Ngo R."/>
            <person name="Nguyen L."/>
            <person name="Okwuonu G."/>
            <person name="Ongeri F."/>
            <person name="Patil S."/>
            <person name="Petrosino J."/>
            <person name="Pham C."/>
            <person name="Pham P."/>
            <person name="Pu L.-L."/>
            <person name="Puazo M."/>
            <person name="Raj R."/>
            <person name="Reid J."/>
            <person name="Rouhana J."/>
            <person name="Saada N."/>
            <person name="Shang Y."/>
            <person name="Simmons D."/>
            <person name="Thornton R."/>
            <person name="Warren J."/>
            <person name="Weissenberger G."/>
            <person name="Zhang J."/>
            <person name="Zhang L."/>
            <person name="Zhou C."/>
            <person name="Zhu D."/>
            <person name="Muzny D."/>
            <person name="Worley K."/>
            <person name="Gibbs R."/>
        </authorList>
    </citation>
    <scope>NUCLEOTIDE SEQUENCE [LARGE SCALE GENOMIC DNA]</scope>
    <source>
        <strain evidence="9 10">DSM 13335</strain>
    </source>
</reference>
<dbReference type="HOGENOM" id="CLU_107907_0_5_9"/>
<dbReference type="GO" id="GO:0003700">
    <property type="term" value="F:DNA-binding transcription factor activity"/>
    <property type="evidence" value="ECO:0007669"/>
    <property type="project" value="UniProtKB-UniRule"/>
</dbReference>
<dbReference type="InterPro" id="IPR035644">
    <property type="entry name" value="MraZ_C"/>
</dbReference>
<keyword evidence="3" id="KW-0677">Repeat</keyword>
<name>C8PDJ4_9LACO</name>
<evidence type="ECO:0000313" key="9">
    <source>
        <dbReference type="EMBL" id="EEW51434.1"/>
    </source>
</evidence>
<feature type="domain" description="SpoVT-AbrB" evidence="8">
    <location>
        <begin position="78"/>
        <end position="121"/>
    </location>
</feature>
<dbReference type="InterPro" id="IPR007159">
    <property type="entry name" value="SpoVT-AbrB_dom"/>
</dbReference>
<dbReference type="PANTHER" id="PTHR34701">
    <property type="entry name" value="TRANSCRIPTIONAL REGULATOR MRAZ"/>
    <property type="match status" value="1"/>
</dbReference>
<dbReference type="InterPro" id="IPR037914">
    <property type="entry name" value="SpoVT-AbrB_sf"/>
</dbReference>
<proteinExistence type="inferred from homology"/>
<evidence type="ECO:0000259" key="8">
    <source>
        <dbReference type="PROSITE" id="PS51740"/>
    </source>
</evidence>
<dbReference type="PANTHER" id="PTHR34701:SF1">
    <property type="entry name" value="TRANSCRIPTIONAL REGULATOR MRAZ"/>
    <property type="match status" value="1"/>
</dbReference>
<comment type="caution">
    <text evidence="9">The sequence shown here is derived from an EMBL/GenBank/DDBJ whole genome shotgun (WGS) entry which is preliminary data.</text>
</comment>
<dbReference type="FunFam" id="3.40.1550.20:FF:000002">
    <property type="entry name" value="Transcriptional regulator MraZ"/>
    <property type="match status" value="1"/>
</dbReference>
<keyword evidence="10" id="KW-1185">Reference proteome</keyword>
<dbReference type="GO" id="GO:0005737">
    <property type="term" value="C:cytoplasm"/>
    <property type="evidence" value="ECO:0007669"/>
    <property type="project" value="UniProtKB-UniRule"/>
</dbReference>
<evidence type="ECO:0000256" key="2">
    <source>
        <dbReference type="ARBA" id="ARBA00022490"/>
    </source>
</evidence>
<comment type="similarity">
    <text evidence="7">Belongs to the MraZ family.</text>
</comment>
<keyword evidence="5 7" id="KW-0238">DNA-binding</keyword>
<dbReference type="AlphaFoldDB" id="C8PDJ4"/>
<evidence type="ECO:0000256" key="1">
    <source>
        <dbReference type="ARBA" id="ARBA00013860"/>
    </source>
</evidence>
<keyword evidence="6 7" id="KW-0804">Transcription</keyword>
<dbReference type="EMBL" id="ACLN01000019">
    <property type="protein sequence ID" value="EEW51434.1"/>
    <property type="molecule type" value="Genomic_DNA"/>
</dbReference>
<dbReference type="HAMAP" id="MF_01008">
    <property type="entry name" value="MraZ"/>
    <property type="match status" value="1"/>
</dbReference>
<dbReference type="CDD" id="cd16320">
    <property type="entry name" value="MraZ_N"/>
    <property type="match status" value="1"/>
</dbReference>
<dbReference type="SUPFAM" id="SSF89447">
    <property type="entry name" value="AbrB/MazE/MraZ-like"/>
    <property type="match status" value="1"/>
</dbReference>
<comment type="subcellular location">
    <subcellularLocation>
        <location evidence="7">Cytoplasm</location>
        <location evidence="7">Nucleoid</location>
    </subcellularLocation>
</comment>
<organism evidence="9 10">
    <name type="scientific">Lactobacillus iners DSM 13335</name>
    <dbReference type="NCBI Taxonomy" id="525328"/>
    <lineage>
        <taxon>Bacteria</taxon>
        <taxon>Bacillati</taxon>
        <taxon>Bacillota</taxon>
        <taxon>Bacilli</taxon>
        <taxon>Lactobacillales</taxon>
        <taxon>Lactobacillaceae</taxon>
        <taxon>Lactobacillus</taxon>
    </lineage>
</organism>
<feature type="domain" description="SpoVT-AbrB" evidence="8">
    <location>
        <begin position="7"/>
        <end position="49"/>
    </location>
</feature>
<gene>
    <name evidence="7 9" type="primary">mraZ</name>
    <name evidence="9" type="ORF">HMPREF0520_1164</name>
</gene>
<dbReference type="CDD" id="cd16321">
    <property type="entry name" value="MraZ_C"/>
    <property type="match status" value="1"/>
</dbReference>
<dbReference type="GO" id="GO:0000976">
    <property type="term" value="F:transcription cis-regulatory region binding"/>
    <property type="evidence" value="ECO:0007669"/>
    <property type="project" value="TreeGrafter"/>
</dbReference>
<sequence>MAMFMGEYHHNLDSKGRLIIPAKFRDQIGDEIIFTRGMEGCIFGYPQAEWQKIEAKLAKLPLTQRSARKFTRLFYSGAMETEFDKQGRVNLTATLKEHADLIKECVIVGVSNRIEIWSEDRWQKFADEADDNYDDIAEDLDDIEL</sequence>
<evidence type="ECO:0000313" key="10">
    <source>
        <dbReference type="Proteomes" id="UP000004115"/>
    </source>
</evidence>
<dbReference type="GO" id="GO:2000143">
    <property type="term" value="P:negative regulation of DNA-templated transcription initiation"/>
    <property type="evidence" value="ECO:0007669"/>
    <property type="project" value="TreeGrafter"/>
</dbReference>
<evidence type="ECO:0000256" key="3">
    <source>
        <dbReference type="ARBA" id="ARBA00022737"/>
    </source>
</evidence>
<comment type="subunit">
    <text evidence="7">Forms oligomers.</text>
</comment>
<dbReference type="PROSITE" id="PS51740">
    <property type="entry name" value="SPOVT_ABRB"/>
    <property type="match status" value="2"/>
</dbReference>
<dbReference type="Gene3D" id="3.40.1550.20">
    <property type="entry name" value="Transcriptional regulator MraZ domain"/>
    <property type="match status" value="1"/>
</dbReference>
<dbReference type="InterPro" id="IPR003444">
    <property type="entry name" value="MraZ"/>
</dbReference>
<dbReference type="InterPro" id="IPR038619">
    <property type="entry name" value="MraZ_sf"/>
</dbReference>
<dbReference type="Proteomes" id="UP000004115">
    <property type="component" value="Unassembled WGS sequence"/>
</dbReference>
<accession>C8PDJ4</accession>